<evidence type="ECO:0000313" key="2">
    <source>
        <dbReference type="Proteomes" id="UP000177596"/>
    </source>
</evidence>
<comment type="caution">
    <text evidence="1">The sequence shown here is derived from an EMBL/GenBank/DDBJ whole genome shotgun (WGS) entry which is preliminary data.</text>
</comment>
<name>A0A1F8DI92_9BACT</name>
<organism evidence="1 2">
    <name type="scientific">Candidatus Woesebacteria bacterium RIFOXYD1_FULL_43_18</name>
    <dbReference type="NCBI Taxonomy" id="1802551"/>
    <lineage>
        <taxon>Bacteria</taxon>
        <taxon>Candidatus Woeseibacteriota</taxon>
    </lineage>
</organism>
<gene>
    <name evidence="1" type="ORF">A2573_01835</name>
</gene>
<dbReference type="EMBL" id="MGIL01000015">
    <property type="protein sequence ID" value="OGM88132.1"/>
    <property type="molecule type" value="Genomic_DNA"/>
</dbReference>
<sequence>MKKEVDRNMTKRNGKQRLTLFMKPAIVKHAKAQAVIEELSLTALVERSLMKYLPKVTMIKRG</sequence>
<reference evidence="1 2" key="1">
    <citation type="journal article" date="2016" name="Nat. Commun.">
        <title>Thousands of microbial genomes shed light on interconnected biogeochemical processes in an aquifer system.</title>
        <authorList>
            <person name="Anantharaman K."/>
            <person name="Brown C.T."/>
            <person name="Hug L.A."/>
            <person name="Sharon I."/>
            <person name="Castelle C.J."/>
            <person name="Probst A.J."/>
            <person name="Thomas B.C."/>
            <person name="Singh A."/>
            <person name="Wilkins M.J."/>
            <person name="Karaoz U."/>
            <person name="Brodie E.L."/>
            <person name="Williams K.H."/>
            <person name="Hubbard S.S."/>
            <person name="Banfield J.F."/>
        </authorList>
    </citation>
    <scope>NUCLEOTIDE SEQUENCE [LARGE SCALE GENOMIC DNA]</scope>
</reference>
<dbReference type="Proteomes" id="UP000177596">
    <property type="component" value="Unassembled WGS sequence"/>
</dbReference>
<protein>
    <submittedName>
        <fullName evidence="1">Uncharacterized protein</fullName>
    </submittedName>
</protein>
<dbReference type="AlphaFoldDB" id="A0A1F8DI92"/>
<accession>A0A1F8DI92</accession>
<proteinExistence type="predicted"/>
<evidence type="ECO:0000313" key="1">
    <source>
        <dbReference type="EMBL" id="OGM88132.1"/>
    </source>
</evidence>